<organism evidence="1">
    <name type="scientific">marine sediment metagenome</name>
    <dbReference type="NCBI Taxonomy" id="412755"/>
    <lineage>
        <taxon>unclassified sequences</taxon>
        <taxon>metagenomes</taxon>
        <taxon>ecological metagenomes</taxon>
    </lineage>
</organism>
<protein>
    <submittedName>
        <fullName evidence="1">Uncharacterized protein</fullName>
    </submittedName>
</protein>
<comment type="caution">
    <text evidence="1">The sequence shown here is derived from an EMBL/GenBank/DDBJ whole genome shotgun (WGS) entry which is preliminary data.</text>
</comment>
<proteinExistence type="predicted"/>
<gene>
    <name evidence="1" type="ORF">LCGC14_3144930</name>
</gene>
<feature type="non-terminal residue" evidence="1">
    <location>
        <position position="35"/>
    </location>
</feature>
<evidence type="ECO:0000313" key="1">
    <source>
        <dbReference type="EMBL" id="KKK48458.1"/>
    </source>
</evidence>
<dbReference type="AlphaFoldDB" id="A0A0F8VVR8"/>
<reference evidence="1" key="1">
    <citation type="journal article" date="2015" name="Nature">
        <title>Complex archaea that bridge the gap between prokaryotes and eukaryotes.</title>
        <authorList>
            <person name="Spang A."/>
            <person name="Saw J.H."/>
            <person name="Jorgensen S.L."/>
            <person name="Zaremba-Niedzwiedzka K."/>
            <person name="Martijn J."/>
            <person name="Lind A.E."/>
            <person name="van Eijk R."/>
            <person name="Schleper C."/>
            <person name="Guy L."/>
            <person name="Ettema T.J."/>
        </authorList>
    </citation>
    <scope>NUCLEOTIDE SEQUENCE</scope>
</reference>
<name>A0A0F8VVR8_9ZZZZ</name>
<sequence>MALTVRSRAVLAMAGALLLGWSHPAQSQRKGTENG</sequence>
<accession>A0A0F8VVR8</accession>
<dbReference type="EMBL" id="LAZR01069054">
    <property type="protein sequence ID" value="KKK48458.1"/>
    <property type="molecule type" value="Genomic_DNA"/>
</dbReference>